<reference evidence="1" key="1">
    <citation type="submission" date="2019-08" db="EMBL/GenBank/DDBJ databases">
        <authorList>
            <person name="Kucharzyk K."/>
            <person name="Murdoch R.W."/>
            <person name="Higgins S."/>
            <person name="Loffler F."/>
        </authorList>
    </citation>
    <scope>NUCLEOTIDE SEQUENCE</scope>
</reference>
<organism evidence="1">
    <name type="scientific">bioreactor metagenome</name>
    <dbReference type="NCBI Taxonomy" id="1076179"/>
    <lineage>
        <taxon>unclassified sequences</taxon>
        <taxon>metagenomes</taxon>
        <taxon>ecological metagenomes</taxon>
    </lineage>
</organism>
<protein>
    <recommendedName>
        <fullName evidence="2">F5/8 type C domain-containing protein</fullName>
    </recommendedName>
</protein>
<evidence type="ECO:0008006" key="2">
    <source>
        <dbReference type="Google" id="ProtNLM"/>
    </source>
</evidence>
<gene>
    <name evidence="1" type="ORF">SDC9_126863</name>
</gene>
<dbReference type="EMBL" id="VSSQ01029619">
    <property type="protein sequence ID" value="MPM79821.1"/>
    <property type="molecule type" value="Genomic_DNA"/>
</dbReference>
<sequence length="166" mass="18323">MNSGGETLTSAYTITMRKIKPATLPLELNFGKNFQAKSWQDTGDAYIGWAGVCLEQNSSGIPKITNLKHQLILSFSGEAKELSYAISFGAEKWPGENNFNVESSVDGLKWDILFQYNSSNPMAGSKASKEDKLKTLALKSNVRFVRFVFSQRLGGGFESLNNIIVK</sequence>
<proteinExistence type="predicted"/>
<accession>A0A645CSF3</accession>
<dbReference type="AlphaFoldDB" id="A0A645CSF3"/>
<name>A0A645CSF3_9ZZZZ</name>
<comment type="caution">
    <text evidence="1">The sequence shown here is derived from an EMBL/GenBank/DDBJ whole genome shotgun (WGS) entry which is preliminary data.</text>
</comment>
<evidence type="ECO:0000313" key="1">
    <source>
        <dbReference type="EMBL" id="MPM79821.1"/>
    </source>
</evidence>